<keyword evidence="14" id="KW-0175">Coiled coil</keyword>
<feature type="coiled-coil region" evidence="14">
    <location>
        <begin position="462"/>
        <end position="492"/>
    </location>
</feature>
<keyword evidence="6" id="KW-0808">Transferase</keyword>
<dbReference type="InterPro" id="IPR003661">
    <property type="entry name" value="HisK_dim/P_dom"/>
</dbReference>
<dbReference type="CDD" id="cd00082">
    <property type="entry name" value="HisKA"/>
    <property type="match status" value="1"/>
</dbReference>
<dbReference type="InterPro" id="IPR003594">
    <property type="entry name" value="HATPase_dom"/>
</dbReference>
<feature type="transmembrane region" description="Helical" evidence="15">
    <location>
        <begin position="332"/>
        <end position="352"/>
    </location>
</feature>
<feature type="domain" description="Histidine kinase" evidence="16">
    <location>
        <begin position="443"/>
        <end position="657"/>
    </location>
</feature>
<evidence type="ECO:0000313" key="18">
    <source>
        <dbReference type="Proteomes" id="UP000606720"/>
    </source>
</evidence>
<feature type="transmembrane region" description="Helical" evidence="15">
    <location>
        <begin position="276"/>
        <end position="296"/>
    </location>
</feature>
<dbReference type="InterPro" id="IPR036890">
    <property type="entry name" value="HATPase_C_sf"/>
</dbReference>
<dbReference type="PROSITE" id="PS50109">
    <property type="entry name" value="HIS_KIN"/>
    <property type="match status" value="1"/>
</dbReference>
<dbReference type="InterPro" id="IPR036097">
    <property type="entry name" value="HisK_dim/P_sf"/>
</dbReference>
<evidence type="ECO:0000259" key="16">
    <source>
        <dbReference type="PROSITE" id="PS50109"/>
    </source>
</evidence>
<evidence type="ECO:0000256" key="6">
    <source>
        <dbReference type="ARBA" id="ARBA00022679"/>
    </source>
</evidence>
<dbReference type="SUPFAM" id="SSF55874">
    <property type="entry name" value="ATPase domain of HSP90 chaperone/DNA topoisomerase II/histidine kinase"/>
    <property type="match status" value="1"/>
</dbReference>
<dbReference type="Pfam" id="PF00512">
    <property type="entry name" value="HisKA"/>
    <property type="match status" value="1"/>
</dbReference>
<dbReference type="AlphaFoldDB" id="A0A923RT62"/>
<evidence type="ECO:0000256" key="3">
    <source>
        <dbReference type="ARBA" id="ARBA00012438"/>
    </source>
</evidence>
<feature type="transmembrane region" description="Helical" evidence="15">
    <location>
        <begin position="358"/>
        <end position="375"/>
    </location>
</feature>
<dbReference type="SMART" id="SM00388">
    <property type="entry name" value="HisKA"/>
    <property type="match status" value="1"/>
</dbReference>
<dbReference type="SUPFAM" id="SSF47384">
    <property type="entry name" value="Homodimeric domain of signal transducing histidine kinase"/>
    <property type="match status" value="1"/>
</dbReference>
<dbReference type="Pfam" id="PF02518">
    <property type="entry name" value="HATPase_c"/>
    <property type="match status" value="1"/>
</dbReference>
<reference evidence="17" key="1">
    <citation type="submission" date="2020-08" db="EMBL/GenBank/DDBJ databases">
        <title>Genome public.</title>
        <authorList>
            <person name="Liu C."/>
            <person name="Sun Q."/>
        </authorList>
    </citation>
    <scope>NUCLEOTIDE SEQUENCE</scope>
    <source>
        <strain evidence="17">BX1005</strain>
    </source>
</reference>
<dbReference type="GO" id="GO:0005886">
    <property type="term" value="C:plasma membrane"/>
    <property type="evidence" value="ECO:0007669"/>
    <property type="project" value="UniProtKB-SubCell"/>
</dbReference>
<evidence type="ECO:0000256" key="1">
    <source>
        <dbReference type="ARBA" id="ARBA00000085"/>
    </source>
</evidence>
<evidence type="ECO:0000256" key="5">
    <source>
        <dbReference type="ARBA" id="ARBA00022553"/>
    </source>
</evidence>
<evidence type="ECO:0000256" key="13">
    <source>
        <dbReference type="ARBA" id="ARBA00023136"/>
    </source>
</evidence>
<keyword evidence="5" id="KW-0597">Phosphoprotein</keyword>
<comment type="subcellular location">
    <subcellularLocation>
        <location evidence="2">Cell membrane</location>
        <topology evidence="2">Multi-pass membrane protein</topology>
    </subcellularLocation>
</comment>
<keyword evidence="18" id="KW-1185">Reference proteome</keyword>
<keyword evidence="8" id="KW-0547">Nucleotide-binding</keyword>
<dbReference type="SMART" id="SM00387">
    <property type="entry name" value="HATPase_c"/>
    <property type="match status" value="1"/>
</dbReference>
<evidence type="ECO:0000256" key="9">
    <source>
        <dbReference type="ARBA" id="ARBA00022777"/>
    </source>
</evidence>
<feature type="transmembrane region" description="Helical" evidence="15">
    <location>
        <begin position="12"/>
        <end position="36"/>
    </location>
</feature>
<feature type="transmembrane region" description="Helical" evidence="15">
    <location>
        <begin position="302"/>
        <end position="320"/>
    </location>
</feature>
<proteinExistence type="predicted"/>
<feature type="transmembrane region" description="Helical" evidence="15">
    <location>
        <begin position="205"/>
        <end position="227"/>
    </location>
</feature>
<keyword evidence="12" id="KW-0902">Two-component regulatory system</keyword>
<organism evidence="17 18">
    <name type="scientific">Roseburia zhanii</name>
    <dbReference type="NCBI Taxonomy" id="2763064"/>
    <lineage>
        <taxon>Bacteria</taxon>
        <taxon>Bacillati</taxon>
        <taxon>Bacillota</taxon>
        <taxon>Clostridia</taxon>
        <taxon>Lachnospirales</taxon>
        <taxon>Lachnospiraceae</taxon>
        <taxon>Roseburia</taxon>
    </lineage>
</organism>
<evidence type="ECO:0000256" key="15">
    <source>
        <dbReference type="SAM" id="Phobius"/>
    </source>
</evidence>
<dbReference type="InterPro" id="IPR050398">
    <property type="entry name" value="HssS/ArlS-like"/>
</dbReference>
<feature type="transmembrane region" description="Helical" evidence="15">
    <location>
        <begin position="247"/>
        <end position="264"/>
    </location>
</feature>
<keyword evidence="4" id="KW-1003">Cell membrane</keyword>
<dbReference type="GO" id="GO:0000155">
    <property type="term" value="F:phosphorelay sensor kinase activity"/>
    <property type="evidence" value="ECO:0007669"/>
    <property type="project" value="InterPro"/>
</dbReference>
<evidence type="ECO:0000256" key="8">
    <source>
        <dbReference type="ARBA" id="ARBA00022741"/>
    </source>
</evidence>
<keyword evidence="11 15" id="KW-1133">Transmembrane helix</keyword>
<dbReference type="PANTHER" id="PTHR45528">
    <property type="entry name" value="SENSOR HISTIDINE KINASE CPXA"/>
    <property type="match status" value="1"/>
</dbReference>
<dbReference type="Gene3D" id="1.10.287.130">
    <property type="match status" value="1"/>
</dbReference>
<comment type="catalytic activity">
    <reaction evidence="1">
        <text>ATP + protein L-histidine = ADP + protein N-phospho-L-histidine.</text>
        <dbReference type="EC" id="2.7.13.3"/>
    </reaction>
</comment>
<keyword evidence="9 17" id="KW-0418">Kinase</keyword>
<dbReference type="EMBL" id="JACOPH010000006">
    <property type="protein sequence ID" value="MBC5714338.1"/>
    <property type="molecule type" value="Genomic_DNA"/>
</dbReference>
<comment type="caution">
    <text evidence="17">The sequence shown here is derived from an EMBL/GenBank/DDBJ whole genome shotgun (WGS) entry which is preliminary data.</text>
</comment>
<evidence type="ECO:0000313" key="17">
    <source>
        <dbReference type="EMBL" id="MBC5714338.1"/>
    </source>
</evidence>
<dbReference type="GO" id="GO:0005524">
    <property type="term" value="F:ATP binding"/>
    <property type="evidence" value="ECO:0007669"/>
    <property type="project" value="UniProtKB-KW"/>
</dbReference>
<evidence type="ECO:0000256" key="10">
    <source>
        <dbReference type="ARBA" id="ARBA00022840"/>
    </source>
</evidence>
<protein>
    <recommendedName>
        <fullName evidence="3">histidine kinase</fullName>
        <ecNumber evidence="3">2.7.13.3</ecNumber>
    </recommendedName>
</protein>
<evidence type="ECO:0000256" key="11">
    <source>
        <dbReference type="ARBA" id="ARBA00022989"/>
    </source>
</evidence>
<evidence type="ECO:0000256" key="7">
    <source>
        <dbReference type="ARBA" id="ARBA00022692"/>
    </source>
</evidence>
<evidence type="ECO:0000256" key="14">
    <source>
        <dbReference type="SAM" id="Coils"/>
    </source>
</evidence>
<evidence type="ECO:0000256" key="2">
    <source>
        <dbReference type="ARBA" id="ARBA00004651"/>
    </source>
</evidence>
<evidence type="ECO:0000256" key="4">
    <source>
        <dbReference type="ARBA" id="ARBA00022475"/>
    </source>
</evidence>
<keyword evidence="10" id="KW-0067">ATP-binding</keyword>
<sequence>MKNGQYSSGIKTAAMVLQMVFLIVVIVFFSLIVNLFGRSMLSFRDIGNNSFFDSYYYVEKMGEELKELTSYLQLQMGMRIREEDKDLYKKYKLEFDDGDSNFYYWFSHGEKVYTNMGEHIKEDEALKRAKKFGSYLYYDDDTISFQGNIKQADKRTEMDMLRLFRNGSNGGGLVVAVDTALEKKDAIADAANVYDTYFPWVKSGLLIAIFSLLCFLICMIYITLATGRGNEDDKIRLHRIDYFPTEILLLAFIAFVGALIAFCARLGRQSWNVSSSLILTGTLVFLTDTVLLTLYLSFVRKIKADIFISCSITAHVFHILKEGMRTQRILNRAVISFVGIAVLGLLFAWQAFANQHMWAIAGLFCVYIYLAAHFLQQAVQRKKILNGIIQISSGNLDYKFHDAEFTGDYRELAEKINTIGEGLYNAVEENVKNERLKTELITNVSHDIKTPLTSIINYINLIKLEKIQNEKLENYVDILEKKSLRLKQLMEDLVEVSKITSGNITLDMQPINMVELIYQTGGEFNEIFENIGLTIVTRLPKEPVMIIADGNRIWRVVQNLYSNVAKYAMKDTRVYVELKVNEDTAKFSIKDISAQEIHKSAQDLSERFVRGDESRGTEGNGLGLSIARNLTSLMGGTFEITLDGDLFTASITFPLCK</sequence>
<dbReference type="EC" id="2.7.13.3" evidence="3"/>
<gene>
    <name evidence="17" type="ORF">H8S17_08955</name>
</gene>
<keyword evidence="7 15" id="KW-0812">Transmembrane</keyword>
<dbReference type="RefSeq" id="WP_186867053.1">
    <property type="nucleotide sequence ID" value="NZ_JACOPH010000006.1"/>
</dbReference>
<name>A0A923RT62_9FIRM</name>
<accession>A0A923RT62</accession>
<dbReference type="Gene3D" id="3.30.565.10">
    <property type="entry name" value="Histidine kinase-like ATPase, C-terminal domain"/>
    <property type="match status" value="1"/>
</dbReference>
<dbReference type="InterPro" id="IPR005467">
    <property type="entry name" value="His_kinase_dom"/>
</dbReference>
<dbReference type="PANTHER" id="PTHR45528:SF1">
    <property type="entry name" value="SENSOR HISTIDINE KINASE CPXA"/>
    <property type="match status" value="1"/>
</dbReference>
<dbReference type="Proteomes" id="UP000606720">
    <property type="component" value="Unassembled WGS sequence"/>
</dbReference>
<evidence type="ECO:0000256" key="12">
    <source>
        <dbReference type="ARBA" id="ARBA00023012"/>
    </source>
</evidence>
<keyword evidence="13 15" id="KW-0472">Membrane</keyword>